<dbReference type="CDD" id="cd01992">
    <property type="entry name" value="TilS_N"/>
    <property type="match status" value="1"/>
</dbReference>
<dbReference type="Proteomes" id="UP000748756">
    <property type="component" value="Unassembled WGS sequence"/>
</dbReference>
<keyword evidence="2" id="KW-0436">Ligase</keyword>
<dbReference type="NCBIfam" id="TIGR02432">
    <property type="entry name" value="lysidine_TilS_N"/>
    <property type="match status" value="1"/>
</dbReference>
<evidence type="ECO:0000256" key="3">
    <source>
        <dbReference type="ARBA" id="ARBA00022694"/>
    </source>
</evidence>
<dbReference type="GO" id="GO:0032267">
    <property type="term" value="F:tRNA(Ile)-lysidine synthase activity"/>
    <property type="evidence" value="ECO:0007669"/>
    <property type="project" value="UniProtKB-EC"/>
</dbReference>
<gene>
    <name evidence="9" type="ORF">BG015_004813</name>
</gene>
<dbReference type="SUPFAM" id="SSF52402">
    <property type="entry name" value="Adenine nucleotide alpha hydrolases-like"/>
    <property type="match status" value="1"/>
</dbReference>
<dbReference type="GO" id="GO:0008033">
    <property type="term" value="P:tRNA processing"/>
    <property type="evidence" value="ECO:0007669"/>
    <property type="project" value="UniProtKB-KW"/>
</dbReference>
<dbReference type="GO" id="GO:0005524">
    <property type="term" value="F:ATP binding"/>
    <property type="evidence" value="ECO:0007669"/>
    <property type="project" value="UniProtKB-KW"/>
</dbReference>
<feature type="compositionally biased region" description="Polar residues" evidence="7">
    <location>
        <begin position="477"/>
        <end position="490"/>
    </location>
</feature>
<feature type="region of interest" description="Disordered" evidence="7">
    <location>
        <begin position="152"/>
        <end position="175"/>
    </location>
</feature>
<feature type="region of interest" description="Disordered" evidence="7">
    <location>
        <begin position="427"/>
        <end position="452"/>
    </location>
</feature>
<evidence type="ECO:0000259" key="8">
    <source>
        <dbReference type="Pfam" id="PF01171"/>
    </source>
</evidence>
<dbReference type="PANTHER" id="PTHR43033">
    <property type="entry name" value="TRNA(ILE)-LYSIDINE SYNTHASE-RELATED"/>
    <property type="match status" value="1"/>
</dbReference>
<evidence type="ECO:0000256" key="2">
    <source>
        <dbReference type="ARBA" id="ARBA00022598"/>
    </source>
</evidence>
<dbReference type="AlphaFoldDB" id="A0A9P5S268"/>
<keyword evidence="10" id="KW-1185">Reference proteome</keyword>
<keyword evidence="5" id="KW-0067">ATP-binding</keyword>
<feature type="region of interest" description="Disordered" evidence="7">
    <location>
        <begin position="38"/>
        <end position="67"/>
    </location>
</feature>
<evidence type="ECO:0000256" key="7">
    <source>
        <dbReference type="SAM" id="MobiDB-lite"/>
    </source>
</evidence>
<dbReference type="EMBL" id="JAAAUQ010000224">
    <property type="protein sequence ID" value="KAF9152719.1"/>
    <property type="molecule type" value="Genomic_DNA"/>
</dbReference>
<reference evidence="9" key="1">
    <citation type="journal article" date="2020" name="Fungal Divers.">
        <title>Resolving the Mortierellaceae phylogeny through synthesis of multi-gene phylogenetics and phylogenomics.</title>
        <authorList>
            <person name="Vandepol N."/>
            <person name="Liber J."/>
            <person name="Desiro A."/>
            <person name="Na H."/>
            <person name="Kennedy M."/>
            <person name="Barry K."/>
            <person name="Grigoriev I.V."/>
            <person name="Miller A.N."/>
            <person name="O'Donnell K."/>
            <person name="Stajich J.E."/>
            <person name="Bonito G."/>
        </authorList>
    </citation>
    <scope>NUCLEOTIDE SEQUENCE</scope>
    <source>
        <strain evidence="9">NRRL 6426</strain>
    </source>
</reference>
<dbReference type="HAMAP" id="MF_01161">
    <property type="entry name" value="tRNA_Ile_lys_synt"/>
    <property type="match status" value="1"/>
</dbReference>
<keyword evidence="3" id="KW-0819">tRNA processing</keyword>
<protein>
    <recommendedName>
        <fullName evidence="1">tRNA(Ile)-lysidine synthetase</fullName>
        <ecNumber evidence="1">6.3.4.19</ecNumber>
    </recommendedName>
</protein>
<keyword evidence="4" id="KW-0547">Nucleotide-binding</keyword>
<dbReference type="Gene3D" id="3.40.50.620">
    <property type="entry name" value="HUPs"/>
    <property type="match status" value="1"/>
</dbReference>
<feature type="compositionally biased region" description="Basic and acidic residues" evidence="7">
    <location>
        <begin position="48"/>
        <end position="67"/>
    </location>
</feature>
<dbReference type="OrthoDB" id="434144at2759"/>
<organism evidence="9 10">
    <name type="scientific">Linnemannia schmuckeri</name>
    <dbReference type="NCBI Taxonomy" id="64567"/>
    <lineage>
        <taxon>Eukaryota</taxon>
        <taxon>Fungi</taxon>
        <taxon>Fungi incertae sedis</taxon>
        <taxon>Mucoromycota</taxon>
        <taxon>Mortierellomycotina</taxon>
        <taxon>Mortierellomycetes</taxon>
        <taxon>Mortierellales</taxon>
        <taxon>Mortierellaceae</taxon>
        <taxon>Linnemannia</taxon>
    </lineage>
</organism>
<dbReference type="InterPro" id="IPR011063">
    <property type="entry name" value="TilS/TtcA_N"/>
</dbReference>
<dbReference type="Pfam" id="PF01171">
    <property type="entry name" value="ATP_bind_3"/>
    <property type="match status" value="1"/>
</dbReference>
<feature type="compositionally biased region" description="Basic and acidic residues" evidence="7">
    <location>
        <begin position="152"/>
        <end position="162"/>
    </location>
</feature>
<dbReference type="InterPro" id="IPR014729">
    <property type="entry name" value="Rossmann-like_a/b/a_fold"/>
</dbReference>
<dbReference type="InterPro" id="IPR012094">
    <property type="entry name" value="tRNA_Ile_lys_synt"/>
</dbReference>
<accession>A0A9P5S268</accession>
<evidence type="ECO:0000313" key="9">
    <source>
        <dbReference type="EMBL" id="KAF9152719.1"/>
    </source>
</evidence>
<dbReference type="InterPro" id="IPR012795">
    <property type="entry name" value="tRNA_Ile_lys_synt_N"/>
</dbReference>
<evidence type="ECO:0000313" key="10">
    <source>
        <dbReference type="Proteomes" id="UP000748756"/>
    </source>
</evidence>
<evidence type="ECO:0000256" key="6">
    <source>
        <dbReference type="ARBA" id="ARBA00048539"/>
    </source>
</evidence>
<dbReference type="PANTHER" id="PTHR43033:SF1">
    <property type="entry name" value="TRNA(ILE)-LYSIDINE SYNTHASE-RELATED"/>
    <property type="match status" value="1"/>
</dbReference>
<comment type="catalytic activity">
    <reaction evidence="6">
        <text>cytidine(34) in tRNA(Ile2) + L-lysine + ATP = lysidine(34) in tRNA(Ile2) + AMP + diphosphate + H(+)</text>
        <dbReference type="Rhea" id="RHEA:43744"/>
        <dbReference type="Rhea" id="RHEA-COMP:10625"/>
        <dbReference type="Rhea" id="RHEA-COMP:10670"/>
        <dbReference type="ChEBI" id="CHEBI:15378"/>
        <dbReference type="ChEBI" id="CHEBI:30616"/>
        <dbReference type="ChEBI" id="CHEBI:32551"/>
        <dbReference type="ChEBI" id="CHEBI:33019"/>
        <dbReference type="ChEBI" id="CHEBI:82748"/>
        <dbReference type="ChEBI" id="CHEBI:83665"/>
        <dbReference type="ChEBI" id="CHEBI:456215"/>
        <dbReference type="EC" id="6.3.4.19"/>
    </reaction>
</comment>
<evidence type="ECO:0000256" key="5">
    <source>
        <dbReference type="ARBA" id="ARBA00022840"/>
    </source>
</evidence>
<feature type="domain" description="tRNA(Ile)-lysidine/2-thiocytidine synthase N-terminal" evidence="8">
    <location>
        <begin position="70"/>
        <end position="292"/>
    </location>
</feature>
<feature type="region of interest" description="Disordered" evidence="7">
    <location>
        <begin position="470"/>
        <end position="492"/>
    </location>
</feature>
<comment type="caution">
    <text evidence="9">The sequence shown here is derived from an EMBL/GenBank/DDBJ whole genome shotgun (WGS) entry which is preliminary data.</text>
</comment>
<sequence>MKTRITGLAAITVKEFAQWIAPLESTASYATTFRHRHQRLQDTSYPARIDESPRQEQRENGNKDAAERNIGIAVSGGVDSMALATLLARHYPQSPGINGTVTRLHAFIVNHRLRDNSTEEADYVAQQVQKLNVVPHVLTLDWSTPDSLELDYHNHNHSHNDNQDNQLTETSQKPDKIHLETKARLRRYKAIAQQCHALSIEDLFVGHHAGDQVETTLFRFSRASGIDGLAGIQGLAPLGVLAVPEALDIRVVRPLLQVSKDRLRATCEEAGTLWVEDPSNKSLDYQRNVIRHYQQHQDSLVGVTKDSNGSEVHPLSTTAMLAFRGRMDRHRQAAWKQVNPWIRDIWFDNVNGACHLKLEQSTTSTPAGTGSASVEWLQGSQNHVSTRLLSFLVRWVNCRDHNPRLEDIQTLQQNLRLQQQQFLTPGFGLPTNAPPVSATQHEAGSSSYSTSASPTVYRKLKQRVLKRLPSTPDASLPYQQKQKQSESSTLAGMPTSFVRTPLTIAGVMISPPRKSKGVPEHWTISRQPMSHADQLSTTVSVPLKNGLDVLWDQRFFLRITGTWESLSCSTLTGPNKQVQIRPLNAKDVEMIRRRVQLNPQEQEEDGLKRLDQWMSTVPKKARFTIPIILSQSDAQVGGDNGTGLITTSDILSLPTLGLHFGPTRFSFQSRFKSNPPINAKDMSHFR</sequence>
<proteinExistence type="inferred from homology"/>
<evidence type="ECO:0000256" key="1">
    <source>
        <dbReference type="ARBA" id="ARBA00013267"/>
    </source>
</evidence>
<dbReference type="EC" id="6.3.4.19" evidence="1"/>
<evidence type="ECO:0000256" key="4">
    <source>
        <dbReference type="ARBA" id="ARBA00022741"/>
    </source>
</evidence>
<name>A0A9P5S268_9FUNG</name>